<evidence type="ECO:0000313" key="1">
    <source>
        <dbReference type="EMBL" id="NMP22198.1"/>
    </source>
</evidence>
<keyword evidence="2" id="KW-1185">Reference proteome</keyword>
<proteinExistence type="predicted"/>
<protein>
    <submittedName>
        <fullName evidence="1">Uncharacterized protein</fullName>
    </submittedName>
</protein>
<dbReference type="AlphaFoldDB" id="A0A7Y0L338"/>
<sequence>MELSKFGRDYGASLCLAPGREFTPLSDLTPEERACVERVGGAVEQKVLEDFGVNADPPQLARYRVTGRHGQDLGTLTYAEGVLNWCVPKDAPPQCGTVGHGQDGLAATLKMLRLLGFSTQSLS</sequence>
<evidence type="ECO:0000313" key="2">
    <source>
        <dbReference type="Proteomes" id="UP000533476"/>
    </source>
</evidence>
<dbReference type="Proteomes" id="UP000533476">
    <property type="component" value="Unassembled WGS sequence"/>
</dbReference>
<name>A0A7Y0L338_9FIRM</name>
<comment type="caution">
    <text evidence="1">The sequence shown here is derived from an EMBL/GenBank/DDBJ whole genome shotgun (WGS) entry which is preliminary data.</text>
</comment>
<reference evidence="1 2" key="1">
    <citation type="submission" date="2020-04" db="EMBL/GenBank/DDBJ databases">
        <authorList>
            <person name="Zhang R."/>
            <person name="Schippers A."/>
        </authorList>
    </citation>
    <scope>NUCLEOTIDE SEQUENCE [LARGE SCALE GENOMIC DNA]</scope>
    <source>
        <strain evidence="1 2">DSM 109850</strain>
    </source>
</reference>
<dbReference type="EMBL" id="JABBVZ010000018">
    <property type="protein sequence ID" value="NMP22198.1"/>
    <property type="molecule type" value="Genomic_DNA"/>
</dbReference>
<accession>A0A7Y0L338</accession>
<gene>
    <name evidence="1" type="ORF">HIJ39_07515</name>
</gene>
<organism evidence="1 2">
    <name type="scientific">Sulfobacillus harzensis</name>
    <dbReference type="NCBI Taxonomy" id="2729629"/>
    <lineage>
        <taxon>Bacteria</taxon>
        <taxon>Bacillati</taxon>
        <taxon>Bacillota</taxon>
        <taxon>Clostridia</taxon>
        <taxon>Eubacteriales</taxon>
        <taxon>Clostridiales Family XVII. Incertae Sedis</taxon>
        <taxon>Sulfobacillus</taxon>
    </lineage>
</organism>
<dbReference type="RefSeq" id="WP_169098279.1">
    <property type="nucleotide sequence ID" value="NZ_JABBVZ010000018.1"/>
</dbReference>